<accession>A0A0F9TPD1</accession>
<gene>
    <name evidence="1" type="ORF">LCGC14_0627400</name>
</gene>
<proteinExistence type="predicted"/>
<protein>
    <submittedName>
        <fullName evidence="1">Uncharacterized protein</fullName>
    </submittedName>
</protein>
<evidence type="ECO:0000313" key="1">
    <source>
        <dbReference type="EMBL" id="KKN50951.1"/>
    </source>
</evidence>
<name>A0A0F9TPD1_9ZZZZ</name>
<reference evidence="1" key="1">
    <citation type="journal article" date="2015" name="Nature">
        <title>Complex archaea that bridge the gap between prokaryotes and eukaryotes.</title>
        <authorList>
            <person name="Spang A."/>
            <person name="Saw J.H."/>
            <person name="Jorgensen S.L."/>
            <person name="Zaremba-Niedzwiedzka K."/>
            <person name="Martijn J."/>
            <person name="Lind A.E."/>
            <person name="van Eijk R."/>
            <person name="Schleper C."/>
            <person name="Guy L."/>
            <person name="Ettema T.J."/>
        </authorList>
    </citation>
    <scope>NUCLEOTIDE SEQUENCE</scope>
</reference>
<dbReference type="AlphaFoldDB" id="A0A0F9TPD1"/>
<feature type="non-terminal residue" evidence="1">
    <location>
        <position position="1"/>
    </location>
</feature>
<dbReference type="EMBL" id="LAZR01001087">
    <property type="protein sequence ID" value="KKN50951.1"/>
    <property type="molecule type" value="Genomic_DNA"/>
</dbReference>
<sequence length="50" mass="5815">LKEKRKACNKKMEDVLDKPIRSCFEFNITSDLIFKPNFSLEGLTIVVNIQ</sequence>
<organism evidence="1">
    <name type="scientific">marine sediment metagenome</name>
    <dbReference type="NCBI Taxonomy" id="412755"/>
    <lineage>
        <taxon>unclassified sequences</taxon>
        <taxon>metagenomes</taxon>
        <taxon>ecological metagenomes</taxon>
    </lineage>
</organism>
<comment type="caution">
    <text evidence="1">The sequence shown here is derived from an EMBL/GenBank/DDBJ whole genome shotgun (WGS) entry which is preliminary data.</text>
</comment>